<dbReference type="Proteomes" id="UP001493487">
    <property type="component" value="Unassembled WGS sequence"/>
</dbReference>
<name>A0ABV1L1E8_9BACL</name>
<keyword evidence="1" id="KW-0732">Signal</keyword>
<evidence type="ECO:0000256" key="1">
    <source>
        <dbReference type="SAM" id="SignalP"/>
    </source>
</evidence>
<feature type="signal peptide" evidence="1">
    <location>
        <begin position="1"/>
        <end position="21"/>
    </location>
</feature>
<evidence type="ECO:0008006" key="4">
    <source>
        <dbReference type="Google" id="ProtNLM"/>
    </source>
</evidence>
<accession>A0ABV1L1E8</accession>
<comment type="caution">
    <text evidence="2">The sequence shown here is derived from an EMBL/GenBank/DDBJ whole genome shotgun (WGS) entry which is preliminary data.</text>
</comment>
<keyword evidence="3" id="KW-1185">Reference proteome</keyword>
<gene>
    <name evidence="2" type="ORF">QJS35_24605</name>
</gene>
<protein>
    <recommendedName>
        <fullName evidence="4">DUF4399 domain-containing protein</fullName>
    </recommendedName>
</protein>
<evidence type="ECO:0000313" key="3">
    <source>
        <dbReference type="Proteomes" id="UP001493487"/>
    </source>
</evidence>
<dbReference type="PROSITE" id="PS51257">
    <property type="entry name" value="PROKAR_LIPOPROTEIN"/>
    <property type="match status" value="1"/>
</dbReference>
<reference evidence="2 3" key="1">
    <citation type="journal article" date="2023" name="Genome Announc.">
        <title>Pan-Genome Analyses of the Genus Cohnella and Proposal of the Novel Species Cohnella silvisoli sp. nov., Isolated from Forest Soil.</title>
        <authorList>
            <person name="Wang C."/>
            <person name="Mao L."/>
            <person name="Bao G."/>
            <person name="Zhu H."/>
        </authorList>
    </citation>
    <scope>NUCLEOTIDE SEQUENCE [LARGE SCALE GENOMIC DNA]</scope>
    <source>
        <strain evidence="2 3">NL03-T5-1</strain>
    </source>
</reference>
<evidence type="ECO:0000313" key="2">
    <source>
        <dbReference type="EMBL" id="MEQ4485572.1"/>
    </source>
</evidence>
<feature type="chain" id="PRO_5047378973" description="DUF4399 domain-containing protein" evidence="1">
    <location>
        <begin position="22"/>
        <end position="126"/>
    </location>
</feature>
<organism evidence="2 3">
    <name type="scientific">Cohnella silvisoli</name>
    <dbReference type="NCBI Taxonomy" id="2873699"/>
    <lineage>
        <taxon>Bacteria</taxon>
        <taxon>Bacillati</taxon>
        <taxon>Bacillota</taxon>
        <taxon>Bacilli</taxon>
        <taxon>Bacillales</taxon>
        <taxon>Paenibacillaceae</taxon>
        <taxon>Cohnella</taxon>
    </lineage>
</organism>
<proteinExistence type="predicted"/>
<sequence>MRFMVVLLVCCLILTACNSGAKSNSSNGQVHDHKPTMDVKLDVSGNQVTVTVNTDMKISPEHYGMAREAGEGHIHMYLDNGEKIGVKEGQKVFTDLAKGKHTLKVSLHNNDHTPYDVTNTFEFEIK</sequence>
<dbReference type="RefSeq" id="WP_232188240.1">
    <property type="nucleotide sequence ID" value="NZ_JAIOAP010000015.1"/>
</dbReference>
<dbReference type="EMBL" id="JASKHM010000016">
    <property type="protein sequence ID" value="MEQ4485572.1"/>
    <property type="molecule type" value="Genomic_DNA"/>
</dbReference>